<dbReference type="EMBL" id="JAYJJT010000013">
    <property type="protein sequence ID" value="MEB3050572.1"/>
    <property type="molecule type" value="Genomic_DNA"/>
</dbReference>
<dbReference type="Proteomes" id="UP001299046">
    <property type="component" value="Unassembled WGS sequence"/>
</dbReference>
<dbReference type="SUPFAM" id="SSF52402">
    <property type="entry name" value="Adenine nucleotide alpha hydrolases-like"/>
    <property type="match status" value="1"/>
</dbReference>
<feature type="binding site" evidence="8">
    <location>
        <begin position="8"/>
        <end position="16"/>
    </location>
    <ligand>
        <name>ATP</name>
        <dbReference type="ChEBI" id="CHEBI:30616"/>
    </ligand>
</feature>
<evidence type="ECO:0000256" key="6">
    <source>
        <dbReference type="ARBA" id="ARBA00022741"/>
    </source>
</evidence>
<feature type="binding site" evidence="8">
    <location>
        <position position="175"/>
    </location>
    <ligand>
        <name>L-citrulline</name>
        <dbReference type="ChEBI" id="CHEBI:57743"/>
    </ligand>
</feature>
<dbReference type="SUPFAM" id="SSF69864">
    <property type="entry name" value="Argininosuccinate synthetase, C-terminal domain"/>
    <property type="match status" value="1"/>
</dbReference>
<keyword evidence="6 8" id="KW-0547">Nucleotide-binding</keyword>
<evidence type="ECO:0000256" key="5">
    <source>
        <dbReference type="ARBA" id="ARBA00022605"/>
    </source>
</evidence>
<evidence type="ECO:0000313" key="11">
    <source>
        <dbReference type="EMBL" id="MEB3050572.1"/>
    </source>
</evidence>
<feature type="binding site" evidence="8">
    <location>
        <position position="124"/>
    </location>
    <ligand>
        <name>L-aspartate</name>
        <dbReference type="ChEBI" id="CHEBI:29991"/>
    </ligand>
</feature>
<comment type="caution">
    <text evidence="11">The sequence shown here is derived from an EMBL/GenBank/DDBJ whole genome shotgun (WGS) entry which is preliminary data.</text>
</comment>
<dbReference type="InterPro" id="IPR001518">
    <property type="entry name" value="Arginosuc_synth"/>
</dbReference>
<dbReference type="Gene3D" id="1.20.5.470">
    <property type="entry name" value="Single helix bin"/>
    <property type="match status" value="1"/>
</dbReference>
<comment type="subcellular location">
    <subcellularLocation>
        <location evidence="8">Cytoplasm</location>
    </subcellularLocation>
</comment>
<name>A0ABU5YKJ5_9MYCO</name>
<keyword evidence="7 8" id="KW-0067">ATP-binding</keyword>
<dbReference type="Pfam" id="PF20979">
    <property type="entry name" value="Arginosuc_syn_C"/>
    <property type="match status" value="1"/>
</dbReference>
<dbReference type="InterPro" id="IPR023434">
    <property type="entry name" value="Arginosuc_synth_type_1_subfam"/>
</dbReference>
<dbReference type="InterPro" id="IPR014729">
    <property type="entry name" value="Rossmann-like_a/b/a_fold"/>
</dbReference>
<comment type="pathway">
    <text evidence="1 8">Amino-acid biosynthesis; L-arginine biosynthesis; L-arginine from L-ornithine and carbamoyl phosphate: step 2/3.</text>
</comment>
<evidence type="ECO:0000256" key="3">
    <source>
        <dbReference type="ARBA" id="ARBA00022571"/>
    </source>
</evidence>
<feature type="binding site" evidence="8">
    <location>
        <position position="272"/>
    </location>
    <ligand>
        <name>L-citrulline</name>
        <dbReference type="ChEBI" id="CHEBI:57743"/>
    </ligand>
</feature>
<accession>A0ABU5YKJ5</accession>
<comment type="subunit">
    <text evidence="8">Homotetramer.</text>
</comment>
<keyword evidence="4 8" id="KW-0436">Ligase</keyword>
<dbReference type="PANTHER" id="PTHR11587">
    <property type="entry name" value="ARGININOSUCCINATE SYNTHASE"/>
    <property type="match status" value="1"/>
</dbReference>
<organism evidence="11 12">
    <name type="scientific">[Mycobacterium] zoologicum</name>
    <dbReference type="NCBI Taxonomy" id="2872311"/>
    <lineage>
        <taxon>Bacteria</taxon>
        <taxon>Bacillati</taxon>
        <taxon>Actinomycetota</taxon>
        <taxon>Actinomycetes</taxon>
        <taxon>Mycobacteriales</taxon>
        <taxon>Mycobacteriaceae</taxon>
        <taxon>Mycolicibacter</taxon>
    </lineage>
</organism>
<dbReference type="Gene3D" id="3.40.50.620">
    <property type="entry name" value="HUPs"/>
    <property type="match status" value="1"/>
</dbReference>
<comment type="similarity">
    <text evidence="8">Belongs to the argininosuccinate synthase family. Type 1 subfamily.</text>
</comment>
<dbReference type="PANTHER" id="PTHR11587:SF2">
    <property type="entry name" value="ARGININOSUCCINATE SYNTHASE"/>
    <property type="match status" value="1"/>
</dbReference>
<feature type="binding site" evidence="8">
    <location>
        <position position="117"/>
    </location>
    <ligand>
        <name>ATP</name>
        <dbReference type="ChEBI" id="CHEBI:30616"/>
    </ligand>
</feature>
<feature type="binding site" evidence="8">
    <location>
        <position position="123"/>
    </location>
    <ligand>
        <name>L-aspartate</name>
        <dbReference type="ChEBI" id="CHEBI:29991"/>
    </ligand>
</feature>
<gene>
    <name evidence="8" type="primary">argG</name>
    <name evidence="11" type="ORF">KV112_12615</name>
</gene>
<feature type="binding site" evidence="8">
    <location>
        <position position="127"/>
    </location>
    <ligand>
        <name>L-citrulline</name>
        <dbReference type="ChEBI" id="CHEBI:57743"/>
    </ligand>
</feature>
<keyword evidence="12" id="KW-1185">Reference proteome</keyword>
<protein>
    <recommendedName>
        <fullName evidence="2 8">Argininosuccinate synthase</fullName>
        <ecNumber evidence="2 8">6.3.4.5</ecNumber>
    </recommendedName>
    <alternativeName>
        <fullName evidence="8">Citrulline--aspartate ligase</fullName>
    </alternativeName>
</protein>
<evidence type="ECO:0000259" key="10">
    <source>
        <dbReference type="Pfam" id="PF20979"/>
    </source>
</evidence>
<evidence type="ECO:0000256" key="2">
    <source>
        <dbReference type="ARBA" id="ARBA00012286"/>
    </source>
</evidence>
<evidence type="ECO:0000313" key="12">
    <source>
        <dbReference type="Proteomes" id="UP001299046"/>
    </source>
</evidence>
<sequence length="398" mass="43805">MSERVILAYSGGLDTSVAISWIGKETGREVVAVAIDLGQGGEDMEVVRQRALDCGAVEAVVVDARNEFADDYCLPTIKANALYMDRYPLVSAISRPLIVKHLVEAARSHGGTVVAHGCTGKGNDQVRFEVGFASLAPELSVIAPVRDYAWTREKAIKFAEDNAIPINVTKRSPFSIDQNVWGRAVETGFLEDLWNAPTKDVYDYTEDPTVNFNAPDELIISFDKGRPVAIDGRPLSVLAIIQELNTRAGAQGVGRLDVVEDRLVGIKSREIYEAPGAMVLITAHTELEHVTLERELGRYKRGVDRKWGELTYDGLWFSPLKRSLEVFVEDTQQHVSGDIRLVLHGGSIIVNGRRSAESLYDFNLATYDEGDTFDQTAARGFVQIHGLSSKISARRDLG</sequence>
<dbReference type="NCBIfam" id="NF001770">
    <property type="entry name" value="PRK00509.1"/>
    <property type="match status" value="1"/>
</dbReference>
<reference evidence="11 12" key="1">
    <citation type="submission" date="2023-12" db="EMBL/GenBank/DDBJ databases">
        <title>Description of new species of Mycobacterium terrae complex isolated from sewage at the Sao Paulo Zoological Park Foundation in Brazil.</title>
        <authorList>
            <person name="Romagnoli C.L."/>
            <person name="Conceicao E.C."/>
            <person name="Machado E."/>
            <person name="Barreto L.B.P.F."/>
            <person name="Sharma A."/>
            <person name="Silva N.M."/>
            <person name="Marques L.E."/>
            <person name="Juliana M.A."/>
            <person name="Lourenco M.C.S."/>
            <person name="Digiampietri L.A."/>
            <person name="Suffys P.N."/>
            <person name="Viana-Niero C."/>
        </authorList>
    </citation>
    <scope>NUCLEOTIDE SEQUENCE [LARGE SCALE GENOMIC DNA]</scope>
    <source>
        <strain evidence="11 12">MYC123</strain>
    </source>
</reference>
<dbReference type="Pfam" id="PF00764">
    <property type="entry name" value="Arginosuc_synth"/>
    <property type="match status" value="1"/>
</dbReference>
<dbReference type="GO" id="GO:0004055">
    <property type="term" value="F:argininosuccinate synthase activity"/>
    <property type="evidence" value="ECO:0007669"/>
    <property type="project" value="UniProtKB-EC"/>
</dbReference>
<keyword evidence="5 8" id="KW-0028">Amino-acid biosynthesis</keyword>
<dbReference type="PROSITE" id="PS00565">
    <property type="entry name" value="ARGININOSUCCIN_SYN_2"/>
    <property type="match status" value="1"/>
</dbReference>
<feature type="binding site" evidence="8">
    <location>
        <position position="260"/>
    </location>
    <ligand>
        <name>L-citrulline</name>
        <dbReference type="ChEBI" id="CHEBI:57743"/>
    </ligand>
</feature>
<feature type="binding site" evidence="8">
    <location>
        <position position="119"/>
    </location>
    <ligand>
        <name>L-aspartate</name>
        <dbReference type="ChEBI" id="CHEBI:29991"/>
    </ligand>
</feature>
<evidence type="ECO:0000259" key="9">
    <source>
        <dbReference type="Pfam" id="PF00764"/>
    </source>
</evidence>
<dbReference type="EC" id="6.3.4.5" evidence="2 8"/>
<keyword evidence="3 8" id="KW-0055">Arginine biosynthesis</keyword>
<dbReference type="PROSITE" id="PS00564">
    <property type="entry name" value="ARGININOSUCCIN_SYN_1"/>
    <property type="match status" value="1"/>
</dbReference>
<dbReference type="Gene3D" id="3.90.1260.10">
    <property type="entry name" value="Argininosuccinate synthetase, chain A, domain 2"/>
    <property type="match status" value="1"/>
</dbReference>
<dbReference type="InterPro" id="IPR048268">
    <property type="entry name" value="Arginosuc_syn_C"/>
</dbReference>
<dbReference type="HAMAP" id="MF_00005">
    <property type="entry name" value="Arg_succ_synth_type1"/>
    <property type="match status" value="1"/>
</dbReference>
<evidence type="ECO:0000256" key="1">
    <source>
        <dbReference type="ARBA" id="ARBA00004967"/>
    </source>
</evidence>
<evidence type="ECO:0000256" key="8">
    <source>
        <dbReference type="HAMAP-Rule" id="MF_00005"/>
    </source>
</evidence>
<dbReference type="RefSeq" id="WP_224865508.1">
    <property type="nucleotide sequence ID" value="NZ_JAYJJS010000011.1"/>
</dbReference>
<feature type="binding site" evidence="8">
    <location>
        <position position="123"/>
    </location>
    <ligand>
        <name>L-citrulline</name>
        <dbReference type="ChEBI" id="CHEBI:57743"/>
    </ligand>
</feature>
<comment type="catalytic activity">
    <reaction evidence="8">
        <text>L-citrulline + L-aspartate + ATP = 2-(N(omega)-L-arginino)succinate + AMP + diphosphate + H(+)</text>
        <dbReference type="Rhea" id="RHEA:10932"/>
        <dbReference type="ChEBI" id="CHEBI:15378"/>
        <dbReference type="ChEBI" id="CHEBI:29991"/>
        <dbReference type="ChEBI" id="CHEBI:30616"/>
        <dbReference type="ChEBI" id="CHEBI:33019"/>
        <dbReference type="ChEBI" id="CHEBI:57472"/>
        <dbReference type="ChEBI" id="CHEBI:57743"/>
        <dbReference type="ChEBI" id="CHEBI:456215"/>
        <dbReference type="EC" id="6.3.4.5"/>
    </reaction>
</comment>
<dbReference type="NCBIfam" id="TIGR00032">
    <property type="entry name" value="argG"/>
    <property type="match status" value="1"/>
</dbReference>
<dbReference type="CDD" id="cd01999">
    <property type="entry name" value="ASS"/>
    <property type="match status" value="1"/>
</dbReference>
<dbReference type="InterPro" id="IPR024074">
    <property type="entry name" value="AS_cat/multimer_dom_body"/>
</dbReference>
<proteinExistence type="inferred from homology"/>
<keyword evidence="8" id="KW-0963">Cytoplasm</keyword>
<feature type="domain" description="Arginosuccinate synthase-like N-terminal" evidence="9">
    <location>
        <begin position="4"/>
        <end position="165"/>
    </location>
</feature>
<dbReference type="InterPro" id="IPR018223">
    <property type="entry name" value="Arginosuc_synth_CS"/>
</dbReference>
<feature type="domain" description="Arginosuccinate synthase C-terminal" evidence="10">
    <location>
        <begin position="174"/>
        <end position="391"/>
    </location>
</feature>
<evidence type="ECO:0000256" key="4">
    <source>
        <dbReference type="ARBA" id="ARBA00022598"/>
    </source>
</evidence>
<feature type="binding site" evidence="8">
    <location>
        <position position="87"/>
    </location>
    <ligand>
        <name>L-citrulline</name>
        <dbReference type="ChEBI" id="CHEBI:57743"/>
    </ligand>
</feature>
<dbReference type="InterPro" id="IPR048267">
    <property type="entry name" value="Arginosuc_syn_N"/>
</dbReference>
<evidence type="ECO:0000256" key="7">
    <source>
        <dbReference type="ARBA" id="ARBA00022840"/>
    </source>
</evidence>
<comment type="caution">
    <text evidence="8">Lacks conserved residue(s) required for the propagation of feature annotation.</text>
</comment>